<feature type="region of interest" description="Disordered" evidence="1">
    <location>
        <begin position="189"/>
        <end position="223"/>
    </location>
</feature>
<dbReference type="PANTHER" id="PTHR46023">
    <property type="entry name" value="LIPASE CLASS 3 PROTEIN-LIKE"/>
    <property type="match status" value="1"/>
</dbReference>
<dbReference type="InterPro" id="IPR002921">
    <property type="entry name" value="Fungal_lipase-type"/>
</dbReference>
<keyword evidence="4" id="KW-1185">Reference proteome</keyword>
<evidence type="ECO:0000256" key="1">
    <source>
        <dbReference type="SAM" id="MobiDB-lite"/>
    </source>
</evidence>
<sequence length="635" mass="68095">MGFFFRTKKVKKETAPSKEQRGWGTAHYKPRPPPPPGGSWYNPSDPYQLPPPQPIGLLPAPPGWVPQSPSPHYQQPASYPAPIVVNQHHYYLGQAPPPSQAPESPLSGSPPSKLNLGSVLDLAKEICNPKNLDPNVACNTLQDCGTQLLNQSAALYDQISDRFNDVMTLIDGDRYVGNEKDLFAWQSAQLAPPSPTPAAASTEKGGSRSKPKPRPKDHPKGQTTAAAAVISGSFFAKVELYSNSKLPMDLPPLRLYIPTYPLLCLAAQYAERVYDRPMGAESHAHVDADWKTGSKAMVIKSVPMDYMNTIVFAIRGTATFMDWAVNLNAAPTSPFGFLDDPGNLCHAGFLGVARKMVAPVAKRLRQLLEEDPSRASYSLLITGHSAGGAVAALLYSHMLATSKAAMSDLNTVAACFKRVHCITFGTPPVSLIPLQKPDDVECRPKLKKSLFMSFLNEGDPVARADKAYVKSLLDLFAAPAPGSTSTLVMGSGDKKKTPKEKSSKSSLGSSKSGKSSSSSSKPSKPSSGTSGSGHNSSTKTKTPSTTKPPSPTWKVPPSALSSPGRIVVLRSGDPKSRLKGKKTVEERLNEGVVAHIATDEQLRKVVWGDPVCHVMRLYAGRIETLAVGAVTARGY</sequence>
<protein>
    <submittedName>
        <fullName evidence="3">Alpha/Beta hydrolase protein</fullName>
    </submittedName>
</protein>
<proteinExistence type="predicted"/>
<reference evidence="3" key="1">
    <citation type="submission" date="2023-06" db="EMBL/GenBank/DDBJ databases">
        <title>Genome-scale phylogeny and comparative genomics of the fungal order Sordariales.</title>
        <authorList>
            <consortium name="Lawrence Berkeley National Laboratory"/>
            <person name="Hensen N."/>
            <person name="Bonometti L."/>
            <person name="Westerberg I."/>
            <person name="Brannstrom I.O."/>
            <person name="Guillou S."/>
            <person name="Cros-Aarteil S."/>
            <person name="Calhoun S."/>
            <person name="Haridas S."/>
            <person name="Kuo A."/>
            <person name="Mondo S."/>
            <person name="Pangilinan J."/>
            <person name="Riley R."/>
            <person name="Labutti K."/>
            <person name="Andreopoulos B."/>
            <person name="Lipzen A."/>
            <person name="Chen C."/>
            <person name="Yanf M."/>
            <person name="Daum C."/>
            <person name="Ng V."/>
            <person name="Clum A."/>
            <person name="Steindorff A."/>
            <person name="Ohm R."/>
            <person name="Martin F."/>
            <person name="Silar P."/>
            <person name="Natvig D."/>
            <person name="Lalanne C."/>
            <person name="Gautier V."/>
            <person name="Ament-Velasquez S.L."/>
            <person name="Kruys A."/>
            <person name="Hutchinson M.I."/>
            <person name="Powell A.J."/>
            <person name="Barry K."/>
            <person name="Miller A.N."/>
            <person name="Grigoriev I.V."/>
            <person name="Debuchy R."/>
            <person name="Gladieux P."/>
            <person name="Thoren M.H."/>
            <person name="Johannesson H."/>
        </authorList>
    </citation>
    <scope>NUCLEOTIDE SEQUENCE</scope>
    <source>
        <strain evidence="3">SMH2532-1</strain>
    </source>
</reference>
<organism evidence="3 4">
    <name type="scientific">Cercophora newfieldiana</name>
    <dbReference type="NCBI Taxonomy" id="92897"/>
    <lineage>
        <taxon>Eukaryota</taxon>
        <taxon>Fungi</taxon>
        <taxon>Dikarya</taxon>
        <taxon>Ascomycota</taxon>
        <taxon>Pezizomycotina</taxon>
        <taxon>Sordariomycetes</taxon>
        <taxon>Sordariomycetidae</taxon>
        <taxon>Sordariales</taxon>
        <taxon>Lasiosphaeriaceae</taxon>
        <taxon>Cercophora</taxon>
    </lineage>
</organism>
<name>A0AA39YJR8_9PEZI</name>
<feature type="compositionally biased region" description="Basic and acidic residues" evidence="1">
    <location>
        <begin position="12"/>
        <end position="21"/>
    </location>
</feature>
<evidence type="ECO:0000313" key="3">
    <source>
        <dbReference type="EMBL" id="KAK0652857.1"/>
    </source>
</evidence>
<feature type="region of interest" description="Disordered" evidence="1">
    <location>
        <begin position="484"/>
        <end position="565"/>
    </location>
</feature>
<dbReference type="GO" id="GO:0006629">
    <property type="term" value="P:lipid metabolic process"/>
    <property type="evidence" value="ECO:0007669"/>
    <property type="project" value="InterPro"/>
</dbReference>
<feature type="compositionally biased region" description="Basic residues" evidence="1">
    <location>
        <begin position="1"/>
        <end position="11"/>
    </location>
</feature>
<dbReference type="GO" id="GO:0016787">
    <property type="term" value="F:hydrolase activity"/>
    <property type="evidence" value="ECO:0007669"/>
    <property type="project" value="UniProtKB-KW"/>
</dbReference>
<feature type="domain" description="Fungal lipase-type" evidence="2">
    <location>
        <begin position="311"/>
        <end position="464"/>
    </location>
</feature>
<feature type="region of interest" description="Disordered" evidence="1">
    <location>
        <begin position="92"/>
        <end position="113"/>
    </location>
</feature>
<comment type="caution">
    <text evidence="3">The sequence shown here is derived from an EMBL/GenBank/DDBJ whole genome shotgun (WGS) entry which is preliminary data.</text>
</comment>
<feature type="region of interest" description="Disordered" evidence="1">
    <location>
        <begin position="1"/>
        <end position="78"/>
    </location>
</feature>
<evidence type="ECO:0000259" key="2">
    <source>
        <dbReference type="Pfam" id="PF01764"/>
    </source>
</evidence>
<gene>
    <name evidence="3" type="ORF">B0T16DRAFT_321529</name>
</gene>
<dbReference type="AlphaFoldDB" id="A0AA39YJR8"/>
<feature type="compositionally biased region" description="Basic and acidic residues" evidence="1">
    <location>
        <begin position="492"/>
        <end position="503"/>
    </location>
</feature>
<accession>A0AA39YJR8</accession>
<feature type="compositionally biased region" description="Low complexity" evidence="1">
    <location>
        <begin position="504"/>
        <end position="545"/>
    </location>
</feature>
<feature type="compositionally biased region" description="Pro residues" evidence="1">
    <location>
        <begin position="48"/>
        <end position="64"/>
    </location>
</feature>
<keyword evidence="3" id="KW-0378">Hydrolase</keyword>
<dbReference type="EMBL" id="JAULSV010000002">
    <property type="protein sequence ID" value="KAK0652857.1"/>
    <property type="molecule type" value="Genomic_DNA"/>
</dbReference>
<evidence type="ECO:0000313" key="4">
    <source>
        <dbReference type="Proteomes" id="UP001174936"/>
    </source>
</evidence>
<dbReference type="Gene3D" id="3.40.50.1820">
    <property type="entry name" value="alpha/beta hydrolase"/>
    <property type="match status" value="1"/>
</dbReference>
<dbReference type="CDD" id="cd00519">
    <property type="entry name" value="Lipase_3"/>
    <property type="match status" value="1"/>
</dbReference>
<dbReference type="Pfam" id="PF01764">
    <property type="entry name" value="Lipase_3"/>
    <property type="match status" value="1"/>
</dbReference>
<dbReference type="PANTHER" id="PTHR46023:SF6">
    <property type="entry name" value="LIPASE CLASS 3 FAMILY PROTEIN"/>
    <property type="match status" value="1"/>
</dbReference>
<dbReference type="SUPFAM" id="SSF53474">
    <property type="entry name" value="alpha/beta-Hydrolases"/>
    <property type="match status" value="1"/>
</dbReference>
<dbReference type="Proteomes" id="UP001174936">
    <property type="component" value="Unassembled WGS sequence"/>
</dbReference>
<dbReference type="InterPro" id="IPR029058">
    <property type="entry name" value="AB_hydrolase_fold"/>
</dbReference>